<gene>
    <name evidence="6" type="ORF">FO059_06565</name>
</gene>
<evidence type="ECO:0000256" key="3">
    <source>
        <dbReference type="ARBA" id="ARBA00022801"/>
    </source>
</evidence>
<dbReference type="CDD" id="cd13925">
    <property type="entry name" value="RPF"/>
    <property type="match status" value="1"/>
</dbReference>
<evidence type="ECO:0000256" key="4">
    <source>
        <dbReference type="SAM" id="MobiDB-lite"/>
    </source>
</evidence>
<dbReference type="Pfam" id="PF03990">
    <property type="entry name" value="DUF348"/>
    <property type="match status" value="3"/>
</dbReference>
<protein>
    <submittedName>
        <fullName evidence="6">DUF348 domain-containing protein</fullName>
    </submittedName>
</protein>
<dbReference type="Pfam" id="PF07501">
    <property type="entry name" value="G5"/>
    <property type="match status" value="1"/>
</dbReference>
<dbReference type="AlphaFoldDB" id="A0A516X211"/>
<dbReference type="Gene3D" id="1.10.530.10">
    <property type="match status" value="1"/>
</dbReference>
<evidence type="ECO:0000313" key="6">
    <source>
        <dbReference type="EMBL" id="QDQ97057.1"/>
    </source>
</evidence>
<evidence type="ECO:0000259" key="5">
    <source>
        <dbReference type="PROSITE" id="PS51109"/>
    </source>
</evidence>
<dbReference type="SMART" id="SM01208">
    <property type="entry name" value="G5"/>
    <property type="match status" value="1"/>
</dbReference>
<dbReference type="PROSITE" id="PS51109">
    <property type="entry name" value="G5"/>
    <property type="match status" value="1"/>
</dbReference>
<reference evidence="6 7" key="1">
    <citation type="submission" date="2019-07" db="EMBL/GenBank/DDBJ databases">
        <title>Tomitella cavernea sp. nov., an actinomycete isolated from soil.</title>
        <authorList>
            <person name="Cheng J."/>
        </authorList>
    </citation>
    <scope>NUCLEOTIDE SEQUENCE [LARGE SCALE GENOMIC DNA]</scope>
    <source>
        <strain evidence="6 7">HY188</strain>
    </source>
</reference>
<dbReference type="Proteomes" id="UP000317344">
    <property type="component" value="Chromosome"/>
</dbReference>
<dbReference type="Pfam" id="PF06737">
    <property type="entry name" value="Transglycosylas"/>
    <property type="match status" value="1"/>
</dbReference>
<feature type="region of interest" description="Disordered" evidence="4">
    <location>
        <begin position="214"/>
        <end position="246"/>
    </location>
</feature>
<dbReference type="EMBL" id="CP041765">
    <property type="protein sequence ID" value="QDQ97057.1"/>
    <property type="molecule type" value="Genomic_DNA"/>
</dbReference>
<proteinExistence type="inferred from homology"/>
<organism evidence="6 7">
    <name type="scientific">Tomitella fengzijianii</name>
    <dbReference type="NCBI Taxonomy" id="2597660"/>
    <lineage>
        <taxon>Bacteria</taxon>
        <taxon>Bacillati</taxon>
        <taxon>Actinomycetota</taxon>
        <taxon>Actinomycetes</taxon>
        <taxon>Mycobacteriales</taxon>
        <taxon>Tomitella</taxon>
    </lineage>
</organism>
<comment type="similarity">
    <text evidence="1">Belongs to the transglycosylase family. Rpf subfamily.</text>
</comment>
<dbReference type="OrthoDB" id="1404170at2"/>
<sequence length="372" mass="38461">MSAFARINRAPSFLLRAVLGALLLTLVAGGAAVAAMLKTVTLDVDGQQMQVRTMASSVQGVIEDAGYTVEDRDVVAPAAGADVASGETIVLRNAKPLTITVDGVQREVWTTASTVSEALSQFDAAAAGAKVSASRSHRLPLDGMALDVTTPKHVTLADGGQTIPVNSADATVGDMLAALGTPLDGDDVVEPAASTPVAEGMTVTVKRIATDTETVTESFEPPAAKTDDDSLAKGKTEVTAPGTPGTREVTYKVTTVDGKETERVKLDEKVLEPGVPAEVRVGTKSAPSVPHGGVWDSLAQCEATGNWAINSGNGFYGGLQFTQQTWQAFGGGQYAARADLATREQQIAVAEKVQAAQGWGAWPLCSSKIGAR</sequence>
<dbReference type="SUPFAM" id="SSF53955">
    <property type="entry name" value="Lysozyme-like"/>
    <property type="match status" value="1"/>
</dbReference>
<dbReference type="InterPro" id="IPR011098">
    <property type="entry name" value="G5_dom"/>
</dbReference>
<dbReference type="PANTHER" id="PTHR39160:SF4">
    <property type="entry name" value="RESUSCITATION-PROMOTING FACTOR RPFB"/>
    <property type="match status" value="1"/>
</dbReference>
<evidence type="ECO:0000256" key="1">
    <source>
        <dbReference type="ARBA" id="ARBA00010830"/>
    </source>
</evidence>
<dbReference type="InterPro" id="IPR023346">
    <property type="entry name" value="Lysozyme-like_dom_sf"/>
</dbReference>
<dbReference type="InterPro" id="IPR010618">
    <property type="entry name" value="RPF"/>
</dbReference>
<feature type="compositionally biased region" description="Basic and acidic residues" evidence="4">
    <location>
        <begin position="225"/>
        <end position="236"/>
    </location>
</feature>
<evidence type="ECO:0000313" key="7">
    <source>
        <dbReference type="Proteomes" id="UP000317344"/>
    </source>
</evidence>
<reference evidence="6 7" key="2">
    <citation type="submission" date="2019-07" db="EMBL/GenBank/DDBJ databases">
        <authorList>
            <person name="Huang Y."/>
        </authorList>
    </citation>
    <scope>NUCLEOTIDE SEQUENCE [LARGE SCALE GENOMIC DNA]</scope>
    <source>
        <strain evidence="6 7">HY188</strain>
    </source>
</reference>
<dbReference type="KEGG" id="toy:FO059_06565"/>
<feature type="domain" description="G5" evidence="5">
    <location>
        <begin position="205"/>
        <end position="285"/>
    </location>
</feature>
<dbReference type="RefSeq" id="WP_143907365.1">
    <property type="nucleotide sequence ID" value="NZ_CP041765.1"/>
</dbReference>
<name>A0A516X211_9ACTN</name>
<dbReference type="InterPro" id="IPR007137">
    <property type="entry name" value="DUF348"/>
</dbReference>
<dbReference type="PANTHER" id="PTHR39160">
    <property type="entry name" value="CELL WALL-BINDING PROTEIN YOCH"/>
    <property type="match status" value="1"/>
</dbReference>
<accession>A0A516X211</accession>
<keyword evidence="7" id="KW-1185">Reference proteome</keyword>
<dbReference type="Gene3D" id="2.20.230.10">
    <property type="entry name" value="Resuscitation-promoting factor rpfb"/>
    <property type="match status" value="1"/>
</dbReference>
<keyword evidence="2" id="KW-0732">Signal</keyword>
<evidence type="ECO:0000256" key="2">
    <source>
        <dbReference type="ARBA" id="ARBA00022729"/>
    </source>
</evidence>
<dbReference type="InterPro" id="IPR051933">
    <property type="entry name" value="Resuscitation_pf_RpfB"/>
</dbReference>
<dbReference type="GO" id="GO:0016787">
    <property type="term" value="F:hydrolase activity"/>
    <property type="evidence" value="ECO:0007669"/>
    <property type="project" value="UniProtKB-KW"/>
</dbReference>
<keyword evidence="3" id="KW-0378">Hydrolase</keyword>